<dbReference type="EMBL" id="VOBR01000024">
    <property type="protein sequence ID" value="TWP47799.1"/>
    <property type="molecule type" value="Genomic_DNA"/>
</dbReference>
<evidence type="ECO:0000256" key="1">
    <source>
        <dbReference type="SAM" id="Phobius"/>
    </source>
</evidence>
<feature type="transmembrane region" description="Helical" evidence="1">
    <location>
        <begin position="226"/>
        <end position="248"/>
    </location>
</feature>
<organism evidence="2 3">
    <name type="scientific">Lentzea tibetensis</name>
    <dbReference type="NCBI Taxonomy" id="2591470"/>
    <lineage>
        <taxon>Bacteria</taxon>
        <taxon>Bacillati</taxon>
        <taxon>Actinomycetota</taxon>
        <taxon>Actinomycetes</taxon>
        <taxon>Pseudonocardiales</taxon>
        <taxon>Pseudonocardiaceae</taxon>
        <taxon>Lentzea</taxon>
    </lineage>
</organism>
<proteinExistence type="predicted"/>
<keyword evidence="1" id="KW-1133">Transmembrane helix</keyword>
<keyword evidence="1" id="KW-0472">Membrane</keyword>
<feature type="transmembrane region" description="Helical" evidence="1">
    <location>
        <begin position="137"/>
        <end position="157"/>
    </location>
</feature>
<dbReference type="OrthoDB" id="3673195at2"/>
<keyword evidence="3" id="KW-1185">Reference proteome</keyword>
<accession>A0A563EMH9</accession>
<feature type="transmembrane region" description="Helical" evidence="1">
    <location>
        <begin position="164"/>
        <end position="184"/>
    </location>
</feature>
<dbReference type="RefSeq" id="WP_146357364.1">
    <property type="nucleotide sequence ID" value="NZ_VOBR01000024.1"/>
</dbReference>
<comment type="caution">
    <text evidence="2">The sequence shown here is derived from an EMBL/GenBank/DDBJ whole genome shotgun (WGS) entry which is preliminary data.</text>
</comment>
<dbReference type="Proteomes" id="UP000316639">
    <property type="component" value="Unassembled WGS sequence"/>
</dbReference>
<reference evidence="2 3" key="1">
    <citation type="submission" date="2019-07" db="EMBL/GenBank/DDBJ databases">
        <title>Lentzea xizangensis sp. nov., isolated from Qinghai-Tibetan Plateau Soils.</title>
        <authorList>
            <person name="Huang J."/>
        </authorList>
    </citation>
    <scope>NUCLEOTIDE SEQUENCE [LARGE SCALE GENOMIC DNA]</scope>
    <source>
        <strain evidence="2 3">FXJ1.1311</strain>
    </source>
</reference>
<protein>
    <submittedName>
        <fullName evidence="2">Uncharacterized protein</fullName>
    </submittedName>
</protein>
<evidence type="ECO:0000313" key="3">
    <source>
        <dbReference type="Proteomes" id="UP000316639"/>
    </source>
</evidence>
<feature type="transmembrane region" description="Helical" evidence="1">
    <location>
        <begin position="91"/>
        <end position="117"/>
    </location>
</feature>
<name>A0A563EMH9_9PSEU</name>
<keyword evidence="1" id="KW-0812">Transmembrane</keyword>
<gene>
    <name evidence="2" type="ORF">FKR81_31150</name>
</gene>
<sequence>MTTTVMLTVPAHDQHCVAAAQAMADKLSGISDASFVITPHRPPVDARAVYDAEDTGRLDDRVRPDLVIPFGHNPVHSGLWSTFKSFYSDPIAWVALLITSVLLCYGGGAAMFYVHSIHFREGGPAVSPYVHWALDSTFGWFGLTPVIAVLLPLAVRLCRGLPGWAFVLTVGFLFAIITTPGPLAHDLIVARGTPVANVVTQLLGDPSVVLQPPVHYPPLTKMAHQLVAGLPVYVLLSAISYAFVRLGLKVGASTR</sequence>
<evidence type="ECO:0000313" key="2">
    <source>
        <dbReference type="EMBL" id="TWP47799.1"/>
    </source>
</evidence>
<dbReference type="AlphaFoldDB" id="A0A563EMH9"/>